<name>A0A0D3HKS6_9ORYZ</name>
<comment type="similarity">
    <text evidence="1">Belongs to the ARG7 family.</text>
</comment>
<dbReference type="PANTHER" id="PTHR35296:SF1">
    <property type="entry name" value="OS02G0445700 PROTEIN"/>
    <property type="match status" value="1"/>
</dbReference>
<dbReference type="PANTHER" id="PTHR35296">
    <property type="entry name" value="EXPRESSED PROTEIN"/>
    <property type="match status" value="1"/>
</dbReference>
<dbReference type="InterPro" id="IPR003676">
    <property type="entry name" value="SAUR_fam"/>
</dbReference>
<evidence type="ECO:0000313" key="3">
    <source>
        <dbReference type="Proteomes" id="UP000026960"/>
    </source>
</evidence>
<sequence>MATDVIWVEVGTTKGDRSLFHVDSAVLETGSVRRFLAAAGQRARGGAVAVAMDALLFEHLLWLQAVAPVGWRPFCISMWMGSVASYPNPPPRALFSRSSWRGKPAPSGAAVLRVWWPDDGSKQNIAPDLVKPSRFSLYMVIKLAIMVVFFWSNCKHFSVGIVA</sequence>
<evidence type="ECO:0000313" key="2">
    <source>
        <dbReference type="EnsemblPlants" id="OBART11G10270.1"/>
    </source>
</evidence>
<dbReference type="Proteomes" id="UP000026960">
    <property type="component" value="Chromosome 11"/>
</dbReference>
<reference evidence="2" key="2">
    <citation type="submission" date="2015-03" db="UniProtKB">
        <authorList>
            <consortium name="EnsemblPlants"/>
        </authorList>
    </citation>
    <scope>IDENTIFICATION</scope>
</reference>
<dbReference type="AlphaFoldDB" id="A0A0D3HKS6"/>
<dbReference type="GO" id="GO:0009733">
    <property type="term" value="P:response to auxin"/>
    <property type="evidence" value="ECO:0007669"/>
    <property type="project" value="InterPro"/>
</dbReference>
<dbReference type="Gramene" id="OBART11G10270.1">
    <property type="protein sequence ID" value="OBART11G10270.1"/>
    <property type="gene ID" value="OBART11G10270"/>
</dbReference>
<organism evidence="2">
    <name type="scientific">Oryza barthii</name>
    <dbReference type="NCBI Taxonomy" id="65489"/>
    <lineage>
        <taxon>Eukaryota</taxon>
        <taxon>Viridiplantae</taxon>
        <taxon>Streptophyta</taxon>
        <taxon>Embryophyta</taxon>
        <taxon>Tracheophyta</taxon>
        <taxon>Spermatophyta</taxon>
        <taxon>Magnoliopsida</taxon>
        <taxon>Liliopsida</taxon>
        <taxon>Poales</taxon>
        <taxon>Poaceae</taxon>
        <taxon>BOP clade</taxon>
        <taxon>Oryzoideae</taxon>
        <taxon>Oryzeae</taxon>
        <taxon>Oryzinae</taxon>
        <taxon>Oryza</taxon>
    </lineage>
</organism>
<dbReference type="PaxDb" id="65489-OBART11G10270.1"/>
<keyword evidence="3" id="KW-1185">Reference proteome</keyword>
<reference evidence="2" key="1">
    <citation type="journal article" date="2009" name="Rice">
        <title>De Novo Next Generation Sequencing of Plant Genomes.</title>
        <authorList>
            <person name="Rounsley S."/>
            <person name="Marri P.R."/>
            <person name="Yu Y."/>
            <person name="He R."/>
            <person name="Sisneros N."/>
            <person name="Goicoechea J.L."/>
            <person name="Lee S.J."/>
            <person name="Angelova A."/>
            <person name="Kudrna D."/>
            <person name="Luo M."/>
            <person name="Affourtit J."/>
            <person name="Desany B."/>
            <person name="Knight J."/>
            <person name="Niazi F."/>
            <person name="Egholm M."/>
            <person name="Wing R.A."/>
        </authorList>
    </citation>
    <scope>NUCLEOTIDE SEQUENCE [LARGE SCALE GENOMIC DNA]</scope>
    <source>
        <strain evidence="2">cv. IRGC 105608</strain>
    </source>
</reference>
<dbReference type="EnsemblPlants" id="OBART11G10270.1">
    <property type="protein sequence ID" value="OBART11G10270.1"/>
    <property type="gene ID" value="OBART11G10270"/>
</dbReference>
<dbReference type="HOGENOM" id="CLU_138173_0_0_1"/>
<accession>A0A0D3HKS6</accession>
<evidence type="ECO:0000256" key="1">
    <source>
        <dbReference type="ARBA" id="ARBA00006974"/>
    </source>
</evidence>
<proteinExistence type="inferred from homology"/>
<protein>
    <submittedName>
        <fullName evidence="2">Uncharacterized protein</fullName>
    </submittedName>
</protein>